<proteinExistence type="predicted"/>
<evidence type="ECO:0000256" key="1">
    <source>
        <dbReference type="SAM" id="Coils"/>
    </source>
</evidence>
<evidence type="ECO:0000313" key="4">
    <source>
        <dbReference type="Proteomes" id="UP000011922"/>
    </source>
</evidence>
<protein>
    <submittedName>
        <fullName evidence="3">Uncharacterized protein</fullName>
    </submittedName>
</protein>
<sequence>MLEFLNFALDHIETIKQYDAILTILAIVLACLAFYGAFKLYTAIEKRVKDQYSDVLNQANEVISIHKENICSLKEILSTKDLAIQDLNTRLQLLQDELNKACEQDTIDRLKSHKGFLLLLIGLTQMGALISINRAFSALFSRFSFLTIPYICPKRASILIESITALDETYNLVREANLKAHNWLEDTADYKKLRNLQIKPVQIVADHSKLDQSFDVVEENLARITKEIKLKN</sequence>
<dbReference type="RefSeq" id="WP_005988539.1">
    <property type="nucleotide sequence ID" value="NZ_AOSV01000030.1"/>
</dbReference>
<dbReference type="AlphaFoldDB" id="M5Q088"/>
<accession>M5Q088</accession>
<dbReference type="EMBL" id="AOSV01000030">
    <property type="protein sequence ID" value="EMG36486.1"/>
    <property type="molecule type" value="Genomic_DNA"/>
</dbReference>
<evidence type="ECO:0000256" key="2">
    <source>
        <dbReference type="SAM" id="Phobius"/>
    </source>
</evidence>
<keyword evidence="2" id="KW-1133">Transmembrane helix</keyword>
<reference evidence="3 4" key="1">
    <citation type="journal article" date="2013" name="Genome Announc.">
        <title>Draft Genome Sequence for Desulfovibrio africanus Strain PCS.</title>
        <authorList>
            <person name="Brown S.D."/>
            <person name="Utturkar S.M."/>
            <person name="Arkin A.P."/>
            <person name="Deutschbauer A.M."/>
            <person name="Elias D.A."/>
            <person name="Hazen T.C."/>
            <person name="Chakraborty R."/>
        </authorList>
    </citation>
    <scope>NUCLEOTIDE SEQUENCE [LARGE SCALE GENOMIC DNA]</scope>
    <source>
        <strain evidence="3 4">PCS</strain>
    </source>
</reference>
<organism evidence="3 4">
    <name type="scientific">Desulfocurvibacter africanus PCS</name>
    <dbReference type="NCBI Taxonomy" id="1262666"/>
    <lineage>
        <taxon>Bacteria</taxon>
        <taxon>Pseudomonadati</taxon>
        <taxon>Thermodesulfobacteriota</taxon>
        <taxon>Desulfovibrionia</taxon>
        <taxon>Desulfovibrionales</taxon>
        <taxon>Desulfovibrionaceae</taxon>
        <taxon>Desulfocurvibacter</taxon>
    </lineage>
</organism>
<gene>
    <name evidence="3" type="ORF">PCS_02991</name>
</gene>
<dbReference type="Proteomes" id="UP000011922">
    <property type="component" value="Unassembled WGS sequence"/>
</dbReference>
<feature type="coiled-coil region" evidence="1">
    <location>
        <begin position="77"/>
        <end position="104"/>
    </location>
</feature>
<comment type="caution">
    <text evidence="3">The sequence shown here is derived from an EMBL/GenBank/DDBJ whole genome shotgun (WGS) entry which is preliminary data.</text>
</comment>
<keyword evidence="2" id="KW-0472">Membrane</keyword>
<keyword evidence="2" id="KW-0812">Transmembrane</keyword>
<keyword evidence="1" id="KW-0175">Coiled coil</keyword>
<name>M5Q088_DESAF</name>
<evidence type="ECO:0000313" key="3">
    <source>
        <dbReference type="EMBL" id="EMG36486.1"/>
    </source>
</evidence>
<feature type="transmembrane region" description="Helical" evidence="2">
    <location>
        <begin position="116"/>
        <end position="136"/>
    </location>
</feature>
<feature type="transmembrane region" description="Helical" evidence="2">
    <location>
        <begin position="20"/>
        <end position="41"/>
    </location>
</feature>